<evidence type="ECO:0000313" key="4">
    <source>
        <dbReference type="Proteomes" id="UP000324800"/>
    </source>
</evidence>
<feature type="compositionally biased region" description="Acidic residues" evidence="2">
    <location>
        <begin position="265"/>
        <end position="277"/>
    </location>
</feature>
<accession>A0A5J4V1K0</accession>
<dbReference type="Pfam" id="PF13862">
    <property type="entry name" value="BCCIP"/>
    <property type="match status" value="1"/>
</dbReference>
<sequence>MEPHQPHKKSKKEKLKEEDEYKENEIVQITFDAWHPVPEDANNLAGLFESLLDESPFHPYDLADLVIDEAKGGDGIGSVVCTDQTEDVIGVITCIGIQQNKDLGVLKEITAYLRKLINKNKNDNQGKINKSIHNSLLRALDDNSHSGLILFERMFNLPPELAPNLYNILLSEINKIYSGIEGQREKLTQIIILSRFAIDAPYDKDIDDDEDDDDEIDDEQQIQQKKQKQKEKGKQSQIEEEQDNNNEQFPMIKKKRSRKDNQKEDEGEDEEVNEDQISETSHGKKRSRLDEGSKEVMNEKQVKQTKTSKTHKKRKSTQNERYYLHPEDKLFLQHKQASFTFPIKSDSFQRAGEPIRKIGLLILMSVDQFRQSVNEMESFINEGEEGEQKIRSQGKEQDEDIDDENQEQIKEKKIHKKQMRK</sequence>
<proteinExistence type="inferred from homology"/>
<feature type="compositionally biased region" description="Basic residues" evidence="2">
    <location>
        <begin position="412"/>
        <end position="421"/>
    </location>
</feature>
<feature type="compositionally biased region" description="Basic and acidic residues" evidence="2">
    <location>
        <begin position="288"/>
        <end position="302"/>
    </location>
</feature>
<evidence type="ECO:0000313" key="3">
    <source>
        <dbReference type="EMBL" id="KAA6376588.1"/>
    </source>
</evidence>
<gene>
    <name evidence="3" type="ORF">EZS28_027886</name>
</gene>
<comment type="similarity">
    <text evidence="1">Belongs to the BCP1 family.</text>
</comment>
<evidence type="ECO:0000256" key="2">
    <source>
        <dbReference type="SAM" id="MobiDB-lite"/>
    </source>
</evidence>
<dbReference type="PANTHER" id="PTHR13261:SF0">
    <property type="entry name" value="BRCA2 AND CDKN1A-INTERACTING PROTEIN"/>
    <property type="match status" value="1"/>
</dbReference>
<dbReference type="GO" id="GO:0005634">
    <property type="term" value="C:nucleus"/>
    <property type="evidence" value="ECO:0007669"/>
    <property type="project" value="TreeGrafter"/>
</dbReference>
<dbReference type="AlphaFoldDB" id="A0A5J4V1K0"/>
<feature type="compositionally biased region" description="Basic residues" evidence="2">
    <location>
        <begin position="306"/>
        <end position="316"/>
    </location>
</feature>
<dbReference type="Proteomes" id="UP000324800">
    <property type="component" value="Unassembled WGS sequence"/>
</dbReference>
<feature type="compositionally biased region" description="Acidic residues" evidence="2">
    <location>
        <begin position="205"/>
        <end position="220"/>
    </location>
</feature>
<dbReference type="PANTHER" id="PTHR13261">
    <property type="entry name" value="BRCA2 AND CDKN1A INTERACTING PROTEIN"/>
    <property type="match status" value="1"/>
</dbReference>
<feature type="region of interest" description="Disordered" evidence="2">
    <location>
        <begin position="203"/>
        <end position="322"/>
    </location>
</feature>
<dbReference type="InterPro" id="IPR025602">
    <property type="entry name" value="BCP1_family"/>
</dbReference>
<feature type="compositionally biased region" description="Basic and acidic residues" evidence="2">
    <location>
        <begin position="386"/>
        <end position="396"/>
    </location>
</feature>
<name>A0A5J4V1K0_9EUKA</name>
<dbReference type="OrthoDB" id="27543at2759"/>
<reference evidence="3 4" key="1">
    <citation type="submission" date="2019-03" db="EMBL/GenBank/DDBJ databases">
        <title>Single cell metagenomics reveals metabolic interactions within the superorganism composed of flagellate Streblomastix strix and complex community of Bacteroidetes bacteria on its surface.</title>
        <authorList>
            <person name="Treitli S.C."/>
            <person name="Kolisko M."/>
            <person name="Husnik F."/>
            <person name="Keeling P."/>
            <person name="Hampl V."/>
        </authorList>
    </citation>
    <scope>NUCLEOTIDE SEQUENCE [LARGE SCALE GENOMIC DNA]</scope>
    <source>
        <strain evidence="3">ST1C</strain>
    </source>
</reference>
<organism evidence="3 4">
    <name type="scientific">Streblomastix strix</name>
    <dbReference type="NCBI Taxonomy" id="222440"/>
    <lineage>
        <taxon>Eukaryota</taxon>
        <taxon>Metamonada</taxon>
        <taxon>Preaxostyla</taxon>
        <taxon>Oxymonadida</taxon>
        <taxon>Streblomastigidae</taxon>
        <taxon>Streblomastix</taxon>
    </lineage>
</organism>
<evidence type="ECO:0000256" key="1">
    <source>
        <dbReference type="ARBA" id="ARBA00006781"/>
    </source>
</evidence>
<feature type="compositionally biased region" description="Acidic residues" evidence="2">
    <location>
        <begin position="397"/>
        <end position="406"/>
    </location>
</feature>
<comment type="caution">
    <text evidence="3">The sequence shown here is derived from an EMBL/GenBank/DDBJ whole genome shotgun (WGS) entry which is preliminary data.</text>
</comment>
<protein>
    <submittedName>
        <fullName evidence="3">Uncharacterized protein</fullName>
    </submittedName>
</protein>
<dbReference type="EMBL" id="SNRW01010422">
    <property type="protein sequence ID" value="KAA6376588.1"/>
    <property type="molecule type" value="Genomic_DNA"/>
</dbReference>
<feature type="region of interest" description="Disordered" evidence="2">
    <location>
        <begin position="379"/>
        <end position="421"/>
    </location>
</feature>